<reference evidence="1" key="1">
    <citation type="journal article" date="2021" name="Mol. Ecol. Resour.">
        <title>Phylogenomic analyses of the genus Drosophila reveals genomic signals of climate adaptation.</title>
        <authorList>
            <person name="Li F."/>
            <person name="Rane R.V."/>
            <person name="Luria V."/>
            <person name="Xiong Z."/>
            <person name="Chen J."/>
            <person name="Li Z."/>
            <person name="Catullo R.A."/>
            <person name="Griffin P.C."/>
            <person name="Schiffer M."/>
            <person name="Pearce S."/>
            <person name="Lee S.F."/>
            <person name="McElroy K."/>
            <person name="Stocker A."/>
            <person name="Shirriffs J."/>
            <person name="Cockerell F."/>
            <person name="Coppin C."/>
            <person name="Sgro C.M."/>
            <person name="Karger A."/>
            <person name="Cain J.W."/>
            <person name="Weber J.A."/>
            <person name="Santpere G."/>
            <person name="Kirschner M.W."/>
            <person name="Hoffmann A.A."/>
            <person name="Oakeshott J.G."/>
            <person name="Zhang G."/>
        </authorList>
    </citation>
    <scope>NUCLEOTIDE SEQUENCE</scope>
    <source>
        <strain evidence="1">BGI-SZ-2011g</strain>
    </source>
</reference>
<keyword evidence="2" id="KW-1185">Reference proteome</keyword>
<comment type="caution">
    <text evidence="1">The sequence shown here is derived from an EMBL/GenBank/DDBJ whole genome shotgun (WGS) entry which is preliminary data.</text>
</comment>
<gene>
    <name evidence="1" type="ORF">KR093_005716</name>
</gene>
<evidence type="ECO:0000313" key="2">
    <source>
        <dbReference type="Proteomes" id="UP001200034"/>
    </source>
</evidence>
<evidence type="ECO:0000313" key="1">
    <source>
        <dbReference type="EMBL" id="KAH8359300.1"/>
    </source>
</evidence>
<accession>A0AAD4JUU6</accession>
<sequence length="202" mass="23391">SKMPHTLKLSEIKTNITTIVENLQKLQILCNSPANNFDADQSRTLQQQTTALLSHLEQLPAKQITRLQLQRNRRRQQLKRKCKQQKIVNKAYAKHFKDTKVICQVLSDEAQQPEQRAARTEHITLKKLHDANNKLQTFDLLERLYKARGGDKVKDLSHKLSRMRAVWRRVKQECENATSGEMPVNLEDQWEQAIFGTSNAAP</sequence>
<dbReference type="Proteomes" id="UP001200034">
    <property type="component" value="Unassembled WGS sequence"/>
</dbReference>
<organism evidence="1 2">
    <name type="scientific">Drosophila rubida</name>
    <dbReference type="NCBI Taxonomy" id="30044"/>
    <lineage>
        <taxon>Eukaryota</taxon>
        <taxon>Metazoa</taxon>
        <taxon>Ecdysozoa</taxon>
        <taxon>Arthropoda</taxon>
        <taxon>Hexapoda</taxon>
        <taxon>Insecta</taxon>
        <taxon>Pterygota</taxon>
        <taxon>Neoptera</taxon>
        <taxon>Endopterygota</taxon>
        <taxon>Diptera</taxon>
        <taxon>Brachycera</taxon>
        <taxon>Muscomorpha</taxon>
        <taxon>Ephydroidea</taxon>
        <taxon>Drosophilidae</taxon>
        <taxon>Drosophila</taxon>
    </lineage>
</organism>
<feature type="non-terminal residue" evidence="1">
    <location>
        <position position="1"/>
    </location>
</feature>
<protein>
    <submittedName>
        <fullName evidence="1">Uncharacterized protein</fullName>
    </submittedName>
</protein>
<dbReference type="AlphaFoldDB" id="A0AAD4JUU6"/>
<feature type="non-terminal residue" evidence="1">
    <location>
        <position position="202"/>
    </location>
</feature>
<name>A0AAD4JUU6_9MUSC</name>
<proteinExistence type="predicted"/>
<dbReference type="EMBL" id="JAJJHW010003409">
    <property type="protein sequence ID" value="KAH8359300.1"/>
    <property type="molecule type" value="Genomic_DNA"/>
</dbReference>